<accession>A0A2T0WNK7</accession>
<feature type="chain" id="PRO_5015621998" evidence="7">
    <location>
        <begin position="26"/>
        <end position="373"/>
    </location>
</feature>
<sequence length="373" mass="40421">MKPHKFFSGLILLSSLSVFAPQLHAAPAAFEVDTSSEGMFKIGLFYDNLYKTTFNFTLEQQNLFGTDDNLVLDVSHSVYSSGLTVRSTDPDLFESPWSRTFSFSTRQVSANKDVLRDYSFGTADAEVSFARELGPHSGISFAVGYNLLDFKKSEDVPQLVADAEVLHDDQVHTGYVAVRNQFSTLTEDENFATSGSTIGTSLEIGNAGASPYAVVQVSAQHFMALGDRMFAKGRVAASAGFTNKGEFPFNKNTFVGGPGTVRGYKPNSLGPVSPMEFSGEDAVVGGQYALTSSLELGMIVGPKRNLAVFAFTDAGDAANDTNDLQPGKLKRTHGVGLRWQSPLGPLDVSYAVPAHKRDNDRTQELQFTLGWVF</sequence>
<keyword evidence="2" id="KW-1134">Transmembrane beta strand</keyword>
<keyword evidence="4 7" id="KW-0732">Signal</keyword>
<feature type="domain" description="Bacterial surface antigen (D15)" evidence="8">
    <location>
        <begin position="62"/>
        <end position="370"/>
    </location>
</feature>
<feature type="signal peptide" evidence="7">
    <location>
        <begin position="1"/>
        <end position="25"/>
    </location>
</feature>
<evidence type="ECO:0000256" key="7">
    <source>
        <dbReference type="SAM" id="SignalP"/>
    </source>
</evidence>
<name>A0A2T0WNK7_9RHOB</name>
<dbReference type="PANTHER" id="PTHR12815">
    <property type="entry name" value="SORTING AND ASSEMBLY MACHINERY SAMM50 PROTEIN FAMILY MEMBER"/>
    <property type="match status" value="1"/>
</dbReference>
<evidence type="ECO:0000256" key="1">
    <source>
        <dbReference type="ARBA" id="ARBA00004370"/>
    </source>
</evidence>
<dbReference type="PANTHER" id="PTHR12815:SF47">
    <property type="entry name" value="TRANSLOCATION AND ASSEMBLY MODULE SUBUNIT TAMA"/>
    <property type="match status" value="1"/>
</dbReference>
<evidence type="ECO:0000256" key="5">
    <source>
        <dbReference type="ARBA" id="ARBA00023136"/>
    </source>
</evidence>
<dbReference type="AlphaFoldDB" id="A0A2T0WNK7"/>
<dbReference type="InterPro" id="IPR039910">
    <property type="entry name" value="D15-like"/>
</dbReference>
<dbReference type="InterPro" id="IPR000184">
    <property type="entry name" value="Bac_surfAg_D15"/>
</dbReference>
<keyword evidence="6" id="KW-0998">Cell outer membrane</keyword>
<evidence type="ECO:0000313" key="10">
    <source>
        <dbReference type="Proteomes" id="UP000238392"/>
    </source>
</evidence>
<dbReference type="Pfam" id="PF01103">
    <property type="entry name" value="Omp85"/>
    <property type="match status" value="1"/>
</dbReference>
<dbReference type="RefSeq" id="WP_170108043.1">
    <property type="nucleotide sequence ID" value="NZ_PVTQ01000008.1"/>
</dbReference>
<evidence type="ECO:0000256" key="6">
    <source>
        <dbReference type="ARBA" id="ARBA00023237"/>
    </source>
</evidence>
<organism evidence="9 10">
    <name type="scientific">Donghicola tyrosinivorans</name>
    <dbReference type="NCBI Taxonomy" id="1652492"/>
    <lineage>
        <taxon>Bacteria</taxon>
        <taxon>Pseudomonadati</taxon>
        <taxon>Pseudomonadota</taxon>
        <taxon>Alphaproteobacteria</taxon>
        <taxon>Rhodobacterales</taxon>
        <taxon>Roseobacteraceae</taxon>
        <taxon>Donghicola</taxon>
    </lineage>
</organism>
<dbReference type="GO" id="GO:0019867">
    <property type="term" value="C:outer membrane"/>
    <property type="evidence" value="ECO:0007669"/>
    <property type="project" value="InterPro"/>
</dbReference>
<evidence type="ECO:0000259" key="8">
    <source>
        <dbReference type="Pfam" id="PF01103"/>
    </source>
</evidence>
<dbReference type="EMBL" id="PVTQ01000008">
    <property type="protein sequence ID" value="PRY88291.1"/>
    <property type="molecule type" value="Genomic_DNA"/>
</dbReference>
<comment type="caution">
    <text evidence="9">The sequence shown here is derived from an EMBL/GenBank/DDBJ whole genome shotgun (WGS) entry which is preliminary data.</text>
</comment>
<evidence type="ECO:0000256" key="4">
    <source>
        <dbReference type="ARBA" id="ARBA00022729"/>
    </source>
</evidence>
<evidence type="ECO:0000256" key="3">
    <source>
        <dbReference type="ARBA" id="ARBA00022692"/>
    </source>
</evidence>
<evidence type="ECO:0000313" key="9">
    <source>
        <dbReference type="EMBL" id="PRY88291.1"/>
    </source>
</evidence>
<keyword evidence="10" id="KW-1185">Reference proteome</keyword>
<reference evidence="9 10" key="1">
    <citation type="submission" date="2018-03" db="EMBL/GenBank/DDBJ databases">
        <title>Genomic Encyclopedia of Archaeal and Bacterial Type Strains, Phase II (KMG-II): from individual species to whole genera.</title>
        <authorList>
            <person name="Goeker M."/>
        </authorList>
    </citation>
    <scope>NUCLEOTIDE SEQUENCE [LARGE SCALE GENOMIC DNA]</scope>
    <source>
        <strain evidence="9 10">DSM 100212</strain>
    </source>
</reference>
<keyword evidence="3" id="KW-0812">Transmembrane</keyword>
<dbReference type="Proteomes" id="UP000238392">
    <property type="component" value="Unassembled WGS sequence"/>
</dbReference>
<protein>
    <submittedName>
        <fullName evidence="9">Surface antigen-like protein</fullName>
    </submittedName>
</protein>
<gene>
    <name evidence="9" type="ORF">CLV74_10896</name>
</gene>
<evidence type="ECO:0000256" key="2">
    <source>
        <dbReference type="ARBA" id="ARBA00022452"/>
    </source>
</evidence>
<proteinExistence type="predicted"/>
<comment type="subcellular location">
    <subcellularLocation>
        <location evidence="1">Membrane</location>
    </subcellularLocation>
</comment>
<dbReference type="Gene3D" id="2.40.160.50">
    <property type="entry name" value="membrane protein fhac: a member of the omp85/tpsb transporter family"/>
    <property type="match status" value="1"/>
</dbReference>
<keyword evidence="5" id="KW-0472">Membrane</keyword>